<evidence type="ECO:0000256" key="3">
    <source>
        <dbReference type="SAM" id="MobiDB-lite"/>
    </source>
</evidence>
<evidence type="ECO:0000256" key="1">
    <source>
        <dbReference type="ARBA" id="ARBA00008356"/>
    </source>
</evidence>
<dbReference type="Gene3D" id="1.10.10.1420">
    <property type="entry name" value="DNA replication factor Cdt1, C-terminal WH domain"/>
    <property type="match status" value="1"/>
</dbReference>
<dbReference type="InterPro" id="IPR036390">
    <property type="entry name" value="WH_DNA-bd_sf"/>
</dbReference>
<keyword evidence="2" id="KW-0131">Cell cycle</keyword>
<reference evidence="5" key="1">
    <citation type="submission" date="2015-04" db="EMBL/GenBank/DDBJ databases">
        <title>The genome sequence of the plant pathogenic Rhizarian Plasmodiophora brassicae reveals insights in its biotrophic life cycle and the origin of chitin synthesis.</title>
        <authorList>
            <person name="Schwelm A."/>
            <person name="Fogelqvist J."/>
            <person name="Knaust A."/>
            <person name="Julke S."/>
            <person name="Lilja T."/>
            <person name="Dhandapani V."/>
            <person name="Bonilla-Rosso G."/>
            <person name="Karlsson M."/>
            <person name="Shevchenko A."/>
            <person name="Choi S.R."/>
            <person name="Kim H.G."/>
            <person name="Park J.Y."/>
            <person name="Lim Y.P."/>
            <person name="Ludwig-Muller J."/>
            <person name="Dixelius C."/>
        </authorList>
    </citation>
    <scope>NUCLEOTIDE SEQUENCE</scope>
    <source>
        <tissue evidence="5">Potato root galls</tissue>
    </source>
</reference>
<dbReference type="GO" id="GO:0005634">
    <property type="term" value="C:nucleus"/>
    <property type="evidence" value="ECO:0007669"/>
    <property type="project" value="TreeGrafter"/>
</dbReference>
<dbReference type="Pfam" id="PF08839">
    <property type="entry name" value="CDT1"/>
    <property type="match status" value="1"/>
</dbReference>
<dbReference type="PANTHER" id="PTHR28637">
    <property type="entry name" value="DNA REPLICATION FACTOR CDT1"/>
    <property type="match status" value="1"/>
</dbReference>
<feature type="region of interest" description="Disordered" evidence="3">
    <location>
        <begin position="26"/>
        <end position="52"/>
    </location>
</feature>
<organism evidence="5">
    <name type="scientific">Spongospora subterranea</name>
    <dbReference type="NCBI Taxonomy" id="70186"/>
    <lineage>
        <taxon>Eukaryota</taxon>
        <taxon>Sar</taxon>
        <taxon>Rhizaria</taxon>
        <taxon>Endomyxa</taxon>
        <taxon>Phytomyxea</taxon>
        <taxon>Plasmodiophorida</taxon>
        <taxon>Plasmodiophoridae</taxon>
        <taxon>Spongospora</taxon>
    </lineage>
</organism>
<dbReference type="EMBL" id="HACM01009791">
    <property type="protein sequence ID" value="CRZ10233.1"/>
    <property type="molecule type" value="Transcribed_RNA"/>
</dbReference>
<feature type="domain" description="CDT1 Geminin-binding" evidence="4">
    <location>
        <begin position="263"/>
        <end position="427"/>
    </location>
</feature>
<dbReference type="GO" id="GO:0003677">
    <property type="term" value="F:DNA binding"/>
    <property type="evidence" value="ECO:0007669"/>
    <property type="project" value="InterPro"/>
</dbReference>
<dbReference type="PANTHER" id="PTHR28637:SF1">
    <property type="entry name" value="DNA REPLICATION FACTOR CDT1"/>
    <property type="match status" value="1"/>
</dbReference>
<proteinExistence type="inferred from homology"/>
<dbReference type="InterPro" id="IPR038090">
    <property type="entry name" value="Cdt1_C_WH_dom_sf"/>
</dbReference>
<dbReference type="InterPro" id="IPR014939">
    <property type="entry name" value="CDT1_Gemini-bd-like"/>
</dbReference>
<name>A0A0H5R7X6_9EUKA</name>
<dbReference type="SMART" id="SM01075">
    <property type="entry name" value="CDT1"/>
    <property type="match status" value="1"/>
</dbReference>
<dbReference type="GO" id="GO:0071163">
    <property type="term" value="P:DNA replication preinitiation complex assembly"/>
    <property type="evidence" value="ECO:0007669"/>
    <property type="project" value="InterPro"/>
</dbReference>
<dbReference type="InterPro" id="IPR032054">
    <property type="entry name" value="Cdt1_C"/>
</dbReference>
<dbReference type="GO" id="GO:0030174">
    <property type="term" value="P:regulation of DNA-templated DNA replication initiation"/>
    <property type="evidence" value="ECO:0007669"/>
    <property type="project" value="InterPro"/>
</dbReference>
<evidence type="ECO:0000259" key="4">
    <source>
        <dbReference type="SMART" id="SM01075"/>
    </source>
</evidence>
<comment type="similarity">
    <text evidence="1">Belongs to the Cdt1 family.</text>
</comment>
<protein>
    <recommendedName>
        <fullName evidence="4">CDT1 Geminin-binding domain-containing protein</fullName>
    </recommendedName>
</protein>
<dbReference type="Pfam" id="PF16679">
    <property type="entry name" value="CDT1_C"/>
    <property type="match status" value="1"/>
</dbReference>
<dbReference type="GO" id="GO:0000278">
    <property type="term" value="P:mitotic cell cycle"/>
    <property type="evidence" value="ECO:0007669"/>
    <property type="project" value="TreeGrafter"/>
</dbReference>
<accession>A0A0H5R7X6</accession>
<dbReference type="GO" id="GO:0070182">
    <property type="term" value="F:DNA polymerase binding"/>
    <property type="evidence" value="ECO:0007669"/>
    <property type="project" value="TreeGrafter"/>
</dbReference>
<dbReference type="InterPro" id="IPR045173">
    <property type="entry name" value="Cdt1"/>
</dbReference>
<evidence type="ECO:0000313" key="5">
    <source>
        <dbReference type="EMBL" id="CRZ10233.1"/>
    </source>
</evidence>
<dbReference type="GO" id="GO:0000076">
    <property type="term" value="P:DNA replication checkpoint signaling"/>
    <property type="evidence" value="ECO:0007669"/>
    <property type="project" value="TreeGrafter"/>
</dbReference>
<dbReference type="SUPFAM" id="SSF46785">
    <property type="entry name" value="Winged helix' DNA-binding domain"/>
    <property type="match status" value="1"/>
</dbReference>
<dbReference type="AlphaFoldDB" id="A0A0H5R7X6"/>
<sequence>MDGRRRGTGGGAAVRPDLATIFGARQRKPRQAVSKSLHAKTTRPDEPSCSPTTVANVPAEECHRLVASAANPVVPQSCRQTEAISKRKMPSYDDRLAKGRKTSSMEDVHDVDDILLARAQWHANPDSPDITQRNQPVISSMTSSAVISVDSGGITSALVDDQGPVCDSKVSQTFENPLPRRLVRSSRAAALMNAAASKKVEESQSQRRLTDFNSVIKPKPSDKADSVVATHDSLLCEKKVSSAKSGEDVWITARRLVSTSLPLPTRLMSLEKIFSALETTMRVYKARHRQSVTFPELIAGVQGITQMTFTKSLLAQIVYLFPNGYSLHNKVVKNRESGRNENFLAVSLVELPGIEGINQFQRNKERADLFSELLKQFLFAFYVSWIKSAHPELLADVEACGISKTKSWHPGFPIDRCPPVPRCTLPAPAMSATSYELARLVGGGSAAREASDVVENQAKALPDCNIHELDVPDSLKDVPISLIQKIRLREAANNAMVKQHGNRKDIQNSLDLHSLPDLLMLVHGIFSSLGRPSMFFSALITQLKFKLKDRFVSEASILNRTNLLLELLPKFCQKVVDGRVEAFRVDATLNLGDLRRQLRSEIQKRTLNTETPI</sequence>
<evidence type="ECO:0000256" key="2">
    <source>
        <dbReference type="ARBA" id="ARBA00023306"/>
    </source>
</evidence>